<organism evidence="1 2">
    <name type="scientific">Syntrophus gentianae</name>
    <dbReference type="NCBI Taxonomy" id="43775"/>
    <lineage>
        <taxon>Bacteria</taxon>
        <taxon>Pseudomonadati</taxon>
        <taxon>Thermodesulfobacteriota</taxon>
        <taxon>Syntrophia</taxon>
        <taxon>Syntrophales</taxon>
        <taxon>Syntrophaceae</taxon>
        <taxon>Syntrophus</taxon>
    </lineage>
</organism>
<dbReference type="Gene3D" id="2.20.28.30">
    <property type="entry name" value="RNA polymerase ii, chain L"/>
    <property type="match status" value="1"/>
</dbReference>
<dbReference type="RefSeq" id="WP_093884233.1">
    <property type="nucleotide sequence ID" value="NZ_FOBS01000024.1"/>
</dbReference>
<accession>A0A1H7ZJG8</accession>
<proteinExistence type="predicted"/>
<name>A0A1H7ZJG8_9BACT</name>
<sequence length="408" mass="45857">MNVSKWSIEYTCPQCGGPISLEEADRLVACPFCRTRVYLVAEDSFRYLLPAAEGIAEELLFLPYWRLKGLTFLFSPSGITFRFTDTNLLSLQMKGLPLSLGLRPQAMKLRFVTPQVAGRFLFSDRAMQDLLPLLAAQDGQNPAMRAFLGETVSRIYAPFYFREGRLYDALLKRPVPAASGINESLLASAPESPPWQISFVPTLCPSCGWDLQGEKDTLVLICRNCRSLWQCRGTRLERIPFAALVDGSQPRHYLPFWRMKVRIEGLELASMADLIRVANLPRAISPELEQTPLYFWSPAFKINPAQFLRWGRQMTVAQPSGETPDQLPEGPLYPVTLSLAEALEGILVTLFSIATNKRQALTFLPRIRISAEETLLVYHPFSLGPRELVHSRMGLTVDRAAITFGSQL</sequence>
<evidence type="ECO:0000313" key="1">
    <source>
        <dbReference type="EMBL" id="SEM58104.1"/>
    </source>
</evidence>
<gene>
    <name evidence="1" type="ORF">SAMN04489760_1246</name>
</gene>
<dbReference type="Proteomes" id="UP000198744">
    <property type="component" value="Unassembled WGS sequence"/>
</dbReference>
<evidence type="ECO:0000313" key="2">
    <source>
        <dbReference type="Proteomes" id="UP000198744"/>
    </source>
</evidence>
<dbReference type="STRING" id="43775.SAMN04489760_1246"/>
<dbReference type="OrthoDB" id="5469096at2"/>
<dbReference type="EMBL" id="FOBS01000024">
    <property type="protein sequence ID" value="SEM58104.1"/>
    <property type="molecule type" value="Genomic_DNA"/>
</dbReference>
<keyword evidence="2" id="KW-1185">Reference proteome</keyword>
<reference evidence="1 2" key="1">
    <citation type="submission" date="2016-10" db="EMBL/GenBank/DDBJ databases">
        <authorList>
            <person name="de Groot N.N."/>
        </authorList>
    </citation>
    <scope>NUCLEOTIDE SEQUENCE [LARGE SCALE GENOMIC DNA]</scope>
    <source>
        <strain evidence="1 2">DSM 8423</strain>
    </source>
</reference>
<dbReference type="AlphaFoldDB" id="A0A1H7ZJG8"/>
<protein>
    <recommendedName>
        <fullName evidence="3">Replication restart DNA helicase PriA</fullName>
    </recommendedName>
</protein>
<evidence type="ECO:0008006" key="3">
    <source>
        <dbReference type="Google" id="ProtNLM"/>
    </source>
</evidence>